<accession>A0AAW5QS65</accession>
<dbReference type="InterPro" id="IPR018641">
    <property type="entry name" value="Trfase_1_rSAM/seldom-assoc"/>
</dbReference>
<name>A0AAW5QS65_9HYPH</name>
<dbReference type="InterPro" id="IPR029044">
    <property type="entry name" value="Nucleotide-diphossugar_trans"/>
</dbReference>
<dbReference type="PANTHER" id="PTHR36529">
    <property type="entry name" value="SLL1095 PROTEIN"/>
    <property type="match status" value="1"/>
</dbReference>
<evidence type="ECO:0000313" key="1">
    <source>
        <dbReference type="EMBL" id="MCT8970314.1"/>
    </source>
</evidence>
<gene>
    <name evidence="1" type="ORF">MUB46_00425</name>
</gene>
<dbReference type="AlphaFoldDB" id="A0AAW5QS65"/>
<reference evidence="1 2" key="1">
    <citation type="submission" date="2022-04" db="EMBL/GenBank/DDBJ databases">
        <authorList>
            <person name="Ye Y.-Q."/>
            <person name="Du Z.-J."/>
        </authorList>
    </citation>
    <scope>NUCLEOTIDE SEQUENCE [LARGE SCALE GENOMIC DNA]</scope>
    <source>
        <strain evidence="1 2">A6E488</strain>
    </source>
</reference>
<sequence length="197" mass="21873">MNRWLVVMAKQPRAGRVKSRLARDVGAVEATRFYRVTLQRLIRRLGRDRRWTTVLAVSPDSAAGDPVWPRGVPVIGQGEGDIGDRMQAVMDRLPPGPATIVGSDIPGIEPGHVADAFHKLGRHDVVFGPATDGGYWLAGLRRRPRVPRLFDAVRWSTKHALKDTLRNCGALSVGFAATLSDVDDVGDWRRWRRGDPR</sequence>
<dbReference type="RefSeq" id="WP_261613886.1">
    <property type="nucleotide sequence ID" value="NZ_JALIDZ010000001.1"/>
</dbReference>
<organism evidence="1 2">
    <name type="scientific">Microbaculum marinisediminis</name>
    <dbReference type="NCBI Taxonomy" id="2931392"/>
    <lineage>
        <taxon>Bacteria</taxon>
        <taxon>Pseudomonadati</taxon>
        <taxon>Pseudomonadota</taxon>
        <taxon>Alphaproteobacteria</taxon>
        <taxon>Hyphomicrobiales</taxon>
        <taxon>Tepidamorphaceae</taxon>
        <taxon>Microbaculum</taxon>
    </lineage>
</organism>
<evidence type="ECO:0000313" key="2">
    <source>
        <dbReference type="Proteomes" id="UP001320898"/>
    </source>
</evidence>
<dbReference type="SUPFAM" id="SSF53448">
    <property type="entry name" value="Nucleotide-diphospho-sugar transferases"/>
    <property type="match status" value="1"/>
</dbReference>
<dbReference type="Pfam" id="PF09837">
    <property type="entry name" value="DUF2064"/>
    <property type="match status" value="1"/>
</dbReference>
<dbReference type="Gene3D" id="3.90.550.10">
    <property type="entry name" value="Spore Coat Polysaccharide Biosynthesis Protein SpsA, Chain A"/>
    <property type="match status" value="1"/>
</dbReference>
<comment type="caution">
    <text evidence="1">The sequence shown here is derived from an EMBL/GenBank/DDBJ whole genome shotgun (WGS) entry which is preliminary data.</text>
</comment>
<dbReference type="EMBL" id="JALIDZ010000001">
    <property type="protein sequence ID" value="MCT8970314.1"/>
    <property type="molecule type" value="Genomic_DNA"/>
</dbReference>
<protein>
    <submittedName>
        <fullName evidence="1">TIGR04282 family arsenosugar biosynthesis glycosyltransferase</fullName>
    </submittedName>
</protein>
<dbReference type="NCBIfam" id="TIGR04282">
    <property type="entry name" value="glyco_like_cofC"/>
    <property type="match status" value="1"/>
</dbReference>
<keyword evidence="2" id="KW-1185">Reference proteome</keyword>
<dbReference type="Proteomes" id="UP001320898">
    <property type="component" value="Unassembled WGS sequence"/>
</dbReference>
<dbReference type="PANTHER" id="PTHR36529:SF1">
    <property type="entry name" value="GLYCOSYLTRANSFERASE"/>
    <property type="match status" value="1"/>
</dbReference>
<proteinExistence type="predicted"/>